<keyword evidence="2 4" id="KW-0328">Glycosyltransferase</keyword>
<dbReference type="GO" id="GO:0008194">
    <property type="term" value="F:UDP-glycosyltransferase activity"/>
    <property type="evidence" value="ECO:0007669"/>
    <property type="project" value="InterPro"/>
</dbReference>
<dbReference type="InterPro" id="IPR002213">
    <property type="entry name" value="UDP_glucos_trans"/>
</dbReference>
<proteinExistence type="inferred from homology"/>
<gene>
    <name evidence="7" type="ORF">CVIRNUC_009362</name>
</gene>
<dbReference type="EC" id="2.4.1.-" evidence="5"/>
<dbReference type="PANTHER" id="PTHR48043">
    <property type="entry name" value="EG:EG0003.4 PROTEIN-RELATED"/>
    <property type="match status" value="1"/>
</dbReference>
<dbReference type="Gene3D" id="3.40.50.2000">
    <property type="entry name" value="Glycogen Phosphorylase B"/>
    <property type="match status" value="2"/>
</dbReference>
<sequence length="528" mass="57332">MHEMQTLKLGLLLGVLASVASAASASSRVLFIITPGPQSHMYGMQKIAKELASRNHTLLLLAADKEAERLRSTGLPILQFSAPPFLGGLKMQGSQSLMASLVMASKGIAAACLAVTSNGTIMTKLQEFQAGVIVATSLNPCTQVLASKLDKPFIDFFPAGPIDPMLTSIYPNSNRRALAPNPLPYVPQAGHTAATQHMTYIQRMENLGRYLHFVLTDFFQLRPFLRSFYGSHGIDLSHPKEARRLVMHIFSADFALEWPRPLPPNLRLVGPLLPEPAQPLPAELEAFVGSAGDDGVLYVAMGTIATLGLAERQAMASAFAAMPAKVLWRLSPSEVPDDAALAELGLGNNTKVVTWAPQNDVLGHPRVKAFLSHCGANSMYEAAYHGVPIIGLPFFAEQPNNAAKIVAKGMGVRVRHRDIGTPAFGQAIRKVLEEPSYRAAAARLSRMLRARRQTPVQEAADWVEHVLATDTEPYLRTPEEELSFIVRHNLDVNAAVAVSALAMLMLVWQALRAAGRLVFGRSQKLKHS</sequence>
<dbReference type="PROSITE" id="PS00375">
    <property type="entry name" value="UDPGT"/>
    <property type="match status" value="1"/>
</dbReference>
<evidence type="ECO:0000256" key="3">
    <source>
        <dbReference type="ARBA" id="ARBA00022679"/>
    </source>
</evidence>
<evidence type="ECO:0000256" key="5">
    <source>
        <dbReference type="RuleBase" id="RU362057"/>
    </source>
</evidence>
<dbReference type="AlphaFoldDB" id="A0AAV1IFL8"/>
<dbReference type="Pfam" id="PF00201">
    <property type="entry name" value="UDPGT"/>
    <property type="match status" value="1"/>
</dbReference>
<evidence type="ECO:0000256" key="4">
    <source>
        <dbReference type="RuleBase" id="RU003718"/>
    </source>
</evidence>
<evidence type="ECO:0000256" key="6">
    <source>
        <dbReference type="SAM" id="SignalP"/>
    </source>
</evidence>
<dbReference type="PANTHER" id="PTHR48043:SF145">
    <property type="entry name" value="FI06409P-RELATED"/>
    <property type="match status" value="1"/>
</dbReference>
<name>A0AAV1IFL8_9CHLO</name>
<organism evidence="7 8">
    <name type="scientific">Coccomyxa viridis</name>
    <dbReference type="NCBI Taxonomy" id="1274662"/>
    <lineage>
        <taxon>Eukaryota</taxon>
        <taxon>Viridiplantae</taxon>
        <taxon>Chlorophyta</taxon>
        <taxon>core chlorophytes</taxon>
        <taxon>Trebouxiophyceae</taxon>
        <taxon>Trebouxiophyceae incertae sedis</taxon>
        <taxon>Coccomyxaceae</taxon>
        <taxon>Coccomyxa</taxon>
    </lineage>
</organism>
<keyword evidence="6" id="KW-0732">Signal</keyword>
<dbReference type="SUPFAM" id="SSF53756">
    <property type="entry name" value="UDP-Glycosyltransferase/glycogen phosphorylase"/>
    <property type="match status" value="1"/>
</dbReference>
<evidence type="ECO:0000313" key="8">
    <source>
        <dbReference type="Proteomes" id="UP001314263"/>
    </source>
</evidence>
<keyword evidence="8" id="KW-1185">Reference proteome</keyword>
<dbReference type="FunFam" id="3.40.50.2000:FF:000021">
    <property type="entry name" value="UDP-glucuronosyltransferase"/>
    <property type="match status" value="1"/>
</dbReference>
<feature type="chain" id="PRO_5043684843" description="Glycosyltransferase" evidence="6">
    <location>
        <begin position="23"/>
        <end position="528"/>
    </location>
</feature>
<accession>A0AAV1IFL8</accession>
<keyword evidence="3 4" id="KW-0808">Transferase</keyword>
<comment type="caution">
    <text evidence="7">The sequence shown here is derived from an EMBL/GenBank/DDBJ whole genome shotgun (WGS) entry which is preliminary data.</text>
</comment>
<feature type="signal peptide" evidence="6">
    <location>
        <begin position="1"/>
        <end position="22"/>
    </location>
</feature>
<dbReference type="EMBL" id="CAUYUE010000014">
    <property type="protein sequence ID" value="CAK0786149.1"/>
    <property type="molecule type" value="Genomic_DNA"/>
</dbReference>
<dbReference type="InterPro" id="IPR050271">
    <property type="entry name" value="UDP-glycosyltransferase"/>
</dbReference>
<evidence type="ECO:0000256" key="1">
    <source>
        <dbReference type="ARBA" id="ARBA00009995"/>
    </source>
</evidence>
<reference evidence="7 8" key="1">
    <citation type="submission" date="2023-10" db="EMBL/GenBank/DDBJ databases">
        <authorList>
            <person name="Maclean D."/>
            <person name="Macfadyen A."/>
        </authorList>
    </citation>
    <scope>NUCLEOTIDE SEQUENCE [LARGE SCALE GENOMIC DNA]</scope>
</reference>
<evidence type="ECO:0000256" key="2">
    <source>
        <dbReference type="ARBA" id="ARBA00022676"/>
    </source>
</evidence>
<protein>
    <recommendedName>
        <fullName evidence="5">Glycosyltransferase</fullName>
        <ecNumber evidence="5">2.4.1.-</ecNumber>
    </recommendedName>
</protein>
<dbReference type="CDD" id="cd03784">
    <property type="entry name" value="GT1_Gtf-like"/>
    <property type="match status" value="1"/>
</dbReference>
<comment type="similarity">
    <text evidence="1 4">Belongs to the UDP-glycosyltransferase family.</text>
</comment>
<evidence type="ECO:0000313" key="7">
    <source>
        <dbReference type="EMBL" id="CAK0786149.1"/>
    </source>
</evidence>
<dbReference type="InterPro" id="IPR035595">
    <property type="entry name" value="UDP_glycos_trans_CS"/>
</dbReference>
<dbReference type="Proteomes" id="UP001314263">
    <property type="component" value="Unassembled WGS sequence"/>
</dbReference>